<comment type="subcellular location">
    <subcellularLocation>
        <location evidence="1">Membrane</location>
        <topology evidence="1">Peripheral membrane protein</topology>
    </subcellularLocation>
</comment>
<comment type="similarity">
    <text evidence="2">Belongs to the OSBP family.</text>
</comment>
<keyword evidence="3" id="KW-0813">Transport</keyword>
<evidence type="ECO:0000256" key="2">
    <source>
        <dbReference type="ARBA" id="ARBA00008842"/>
    </source>
</evidence>
<dbReference type="AlphaFoldDB" id="A0A8J1TMR1"/>
<evidence type="ECO:0000256" key="4">
    <source>
        <dbReference type="ARBA" id="ARBA00022553"/>
    </source>
</evidence>
<dbReference type="CDD" id="cd13284">
    <property type="entry name" value="PH_OSBP_ORP4"/>
    <property type="match status" value="1"/>
</dbReference>
<evidence type="ECO:0000313" key="11">
    <source>
        <dbReference type="Proteomes" id="UP000749559"/>
    </source>
</evidence>
<feature type="region of interest" description="Disordered" evidence="9">
    <location>
        <begin position="314"/>
        <end position="386"/>
    </location>
</feature>
<dbReference type="GO" id="GO:0005886">
    <property type="term" value="C:plasma membrane"/>
    <property type="evidence" value="ECO:0007669"/>
    <property type="project" value="TreeGrafter"/>
</dbReference>
<evidence type="ECO:0000256" key="5">
    <source>
        <dbReference type="ARBA" id="ARBA00023055"/>
    </source>
</evidence>
<dbReference type="Proteomes" id="UP000749559">
    <property type="component" value="Unassembled WGS sequence"/>
</dbReference>
<protein>
    <submittedName>
        <fullName evidence="10">Uncharacterized protein</fullName>
    </submittedName>
</protein>
<comment type="caution">
    <text evidence="10">The sequence shown here is derived from an EMBL/GenBank/DDBJ whole genome shotgun (WGS) entry which is preliminary data.</text>
</comment>
<dbReference type="Gene3D" id="2.30.29.30">
    <property type="entry name" value="Pleckstrin-homology domain (PH domain)/Phosphotyrosine-binding domain (PTB)"/>
    <property type="match status" value="1"/>
</dbReference>
<proteinExistence type="inferred from homology"/>
<dbReference type="GO" id="GO:0097038">
    <property type="term" value="C:perinuclear endoplasmic reticulum"/>
    <property type="evidence" value="ECO:0007669"/>
    <property type="project" value="TreeGrafter"/>
</dbReference>
<dbReference type="EMBL" id="CAIIXF020000012">
    <property type="protein sequence ID" value="CAH1802240.1"/>
    <property type="molecule type" value="Genomic_DNA"/>
</dbReference>
<evidence type="ECO:0000256" key="3">
    <source>
        <dbReference type="ARBA" id="ARBA00022448"/>
    </source>
</evidence>
<feature type="compositionally biased region" description="Basic and acidic residues" evidence="9">
    <location>
        <begin position="352"/>
        <end position="372"/>
    </location>
</feature>
<evidence type="ECO:0000256" key="7">
    <source>
        <dbReference type="ARBA" id="ARBA00023136"/>
    </source>
</evidence>
<dbReference type="OrthoDB" id="1854502at2759"/>
<dbReference type="Pfam" id="PF01237">
    <property type="entry name" value="Oxysterol_BP"/>
    <property type="match status" value="1"/>
</dbReference>
<dbReference type="FunFam" id="2.30.29.30:FF:000074">
    <property type="entry name" value="Oxysterol-binding protein"/>
    <property type="match status" value="1"/>
</dbReference>
<dbReference type="GO" id="GO:0032934">
    <property type="term" value="F:sterol binding"/>
    <property type="evidence" value="ECO:0007669"/>
    <property type="project" value="TreeGrafter"/>
</dbReference>
<dbReference type="InterPro" id="IPR011993">
    <property type="entry name" value="PH-like_dom_sf"/>
</dbReference>
<dbReference type="PANTHER" id="PTHR10972">
    <property type="entry name" value="OXYSTEROL-BINDING PROTEIN-RELATED"/>
    <property type="match status" value="1"/>
</dbReference>
<organism evidence="10 11">
    <name type="scientific">Owenia fusiformis</name>
    <name type="common">Polychaete worm</name>
    <dbReference type="NCBI Taxonomy" id="6347"/>
    <lineage>
        <taxon>Eukaryota</taxon>
        <taxon>Metazoa</taxon>
        <taxon>Spiralia</taxon>
        <taxon>Lophotrochozoa</taxon>
        <taxon>Annelida</taxon>
        <taxon>Polychaeta</taxon>
        <taxon>Sedentaria</taxon>
        <taxon>Canalipalpata</taxon>
        <taxon>Sabellida</taxon>
        <taxon>Oweniida</taxon>
        <taxon>Oweniidae</taxon>
        <taxon>Owenia</taxon>
    </lineage>
</organism>
<dbReference type="FunFam" id="2.40.160.120:FF:000003">
    <property type="entry name" value="Oxysterol-binding protein"/>
    <property type="match status" value="1"/>
</dbReference>
<feature type="compositionally biased region" description="Low complexity" evidence="9">
    <location>
        <begin position="336"/>
        <end position="349"/>
    </location>
</feature>
<evidence type="ECO:0000256" key="8">
    <source>
        <dbReference type="SAM" id="Coils"/>
    </source>
</evidence>
<dbReference type="SUPFAM" id="SSF50729">
    <property type="entry name" value="PH domain-like"/>
    <property type="match status" value="1"/>
</dbReference>
<keyword evidence="8" id="KW-0175">Coiled coil</keyword>
<gene>
    <name evidence="10" type="ORF">OFUS_LOCUS25945</name>
</gene>
<name>A0A8J1TMR1_OWEFU</name>
<accession>A0A8J1TMR1</accession>
<dbReference type="PROSITE" id="PS50003">
    <property type="entry name" value="PH_DOMAIN"/>
    <property type="match status" value="1"/>
</dbReference>
<dbReference type="GO" id="GO:0006869">
    <property type="term" value="P:lipid transport"/>
    <property type="evidence" value="ECO:0007669"/>
    <property type="project" value="UniProtKB-KW"/>
</dbReference>
<evidence type="ECO:0000256" key="1">
    <source>
        <dbReference type="ARBA" id="ARBA00004170"/>
    </source>
</evidence>
<dbReference type="Gene3D" id="2.40.160.120">
    <property type="match status" value="1"/>
</dbReference>
<keyword evidence="4" id="KW-0597">Phosphoprotein</keyword>
<feature type="compositionally biased region" description="Basic and acidic residues" evidence="9">
    <location>
        <begin position="318"/>
        <end position="335"/>
    </location>
</feature>
<keyword evidence="6" id="KW-0446">Lipid-binding</keyword>
<keyword evidence="5" id="KW-0445">Lipid transport</keyword>
<feature type="coiled-coil region" evidence="8">
    <location>
        <begin position="214"/>
        <end position="241"/>
    </location>
</feature>
<evidence type="ECO:0000313" key="10">
    <source>
        <dbReference type="EMBL" id="CAH1802240.1"/>
    </source>
</evidence>
<dbReference type="PANTHER" id="PTHR10972:SF205">
    <property type="entry name" value="OXYSTEROL-BINDING PROTEIN 1"/>
    <property type="match status" value="1"/>
</dbReference>
<dbReference type="Pfam" id="PF00169">
    <property type="entry name" value="PH"/>
    <property type="match status" value="1"/>
</dbReference>
<dbReference type="InterPro" id="IPR000648">
    <property type="entry name" value="Oxysterol-bd"/>
</dbReference>
<keyword evidence="11" id="KW-1185">Reference proteome</keyword>
<dbReference type="InterPro" id="IPR037239">
    <property type="entry name" value="OSBP_sf"/>
</dbReference>
<reference evidence="10" key="1">
    <citation type="submission" date="2022-03" db="EMBL/GenBank/DDBJ databases">
        <authorList>
            <person name="Martin C."/>
        </authorList>
    </citation>
    <scope>NUCLEOTIDE SEQUENCE</scope>
</reference>
<sequence>MSETRQLQADQYKGWLYKWTNYIKGYQKRWFVLQNGLLSYYRNQAEMAHTCRGTINLANAFIHTEDSCTFVISNAGTQSFHLKASSEVERQRWVTALELAKTKAISLIESDDDEDEIVHVQHDKDEFESTVRTLSSKIEDLSTCNDLITKHGAALQKSLGEVEQMDNSQDASAKINRVNERATLFRITTNAMINACTEYLDIAQSQGKRWQKMLQHEHEQRLRLEEMVEQLAKQHSSFEKQVRKSFPAVNLPKVDGSKYGIGIAMSDDDEDEEDDEFFDTVAEPTEEFKVALPHAHHDKRTHSNLLEIQMHFQSPAHNGDHNGNHDDDIDGESRRTGSGISTGSIDSLGHNYGREEVESSDTDSEKTEEARVISRSQLKKSKSKVNTTLVNSHKKITSSQDLAKSNSNASIRSGVLATGKKQRRDRIPEKPNYSINLWSIMKNCIGKDLTKIPLPVNFCEPLSMLQRLTEEFEYSDILDKAAKFDDATEQLMHVAAFTISVYSTTTNRTGKPFNPLLGETFECDRWDDLGWKSISEQVSHHPPMLAMNTEGREGWTLWQEFTATSKFRGKYLQIVPLGVGHLKFHKSGNHYTWRKVTTTVHNIIVGKLWVDNHGEMDIVNNSTGDTCHLKYNAYSYFSREAPRKVTGVVSDKNNRAKWVLTGQWDSRMEGAKVLNISESNKGKPVFETGAPFMVWQKRMPPPWSDKMYNFTKLAMEINEMEEGIAPTDSRYRPDQRAMERGEWDEANRLKLLLEEKQRAVRRKREAEQAEANEQGVEFPAYEPLWFKQEHCKYTGKHVHTFKNTYWQCKEKGDFTMCPDIYL</sequence>
<keyword evidence="7" id="KW-0472">Membrane</keyword>
<dbReference type="SMART" id="SM00233">
    <property type="entry name" value="PH"/>
    <property type="match status" value="1"/>
</dbReference>
<evidence type="ECO:0000256" key="9">
    <source>
        <dbReference type="SAM" id="MobiDB-lite"/>
    </source>
</evidence>
<dbReference type="SUPFAM" id="SSF144000">
    <property type="entry name" value="Oxysterol-binding protein-like"/>
    <property type="match status" value="1"/>
</dbReference>
<dbReference type="InterPro" id="IPR001849">
    <property type="entry name" value="PH_domain"/>
</dbReference>
<dbReference type="GO" id="GO:0005829">
    <property type="term" value="C:cytosol"/>
    <property type="evidence" value="ECO:0007669"/>
    <property type="project" value="TreeGrafter"/>
</dbReference>
<evidence type="ECO:0000256" key="6">
    <source>
        <dbReference type="ARBA" id="ARBA00023121"/>
    </source>
</evidence>